<evidence type="ECO:0008006" key="9">
    <source>
        <dbReference type="Google" id="ProtNLM"/>
    </source>
</evidence>
<dbReference type="PROSITE" id="PS50082">
    <property type="entry name" value="WD_REPEATS_2"/>
    <property type="match status" value="14"/>
</dbReference>
<dbReference type="SMART" id="SM00320">
    <property type="entry name" value="WD40"/>
    <property type="match status" value="14"/>
</dbReference>
<feature type="compositionally biased region" description="Polar residues" evidence="4">
    <location>
        <begin position="198"/>
        <end position="213"/>
    </location>
</feature>
<feature type="repeat" description="WD" evidence="3">
    <location>
        <begin position="1415"/>
        <end position="1456"/>
    </location>
</feature>
<feature type="repeat" description="WD" evidence="3">
    <location>
        <begin position="1068"/>
        <end position="1109"/>
    </location>
</feature>
<organism evidence="7 8">
    <name type="scientific">Hebeloma cylindrosporum</name>
    <dbReference type="NCBI Taxonomy" id="76867"/>
    <lineage>
        <taxon>Eukaryota</taxon>
        <taxon>Fungi</taxon>
        <taxon>Dikarya</taxon>
        <taxon>Basidiomycota</taxon>
        <taxon>Agaricomycotina</taxon>
        <taxon>Agaricomycetes</taxon>
        <taxon>Agaricomycetidae</taxon>
        <taxon>Agaricales</taxon>
        <taxon>Agaricineae</taxon>
        <taxon>Hymenogastraceae</taxon>
        <taxon>Hebeloma</taxon>
    </lineage>
</organism>
<feature type="repeat" description="WD" evidence="3">
    <location>
        <begin position="1035"/>
        <end position="1067"/>
    </location>
</feature>
<dbReference type="InterPro" id="IPR020472">
    <property type="entry name" value="WD40_PAC1"/>
</dbReference>
<dbReference type="SUPFAM" id="SSF52540">
    <property type="entry name" value="P-loop containing nucleoside triphosphate hydrolases"/>
    <property type="match status" value="1"/>
</dbReference>
<dbReference type="PANTHER" id="PTHR19848:SF8">
    <property type="entry name" value="F-BOX AND WD REPEAT DOMAIN CONTAINING 7"/>
    <property type="match status" value="1"/>
</dbReference>
<feature type="repeat" description="WD" evidence="3">
    <location>
        <begin position="1154"/>
        <end position="1195"/>
    </location>
</feature>
<dbReference type="InterPro" id="IPR019775">
    <property type="entry name" value="WD40_repeat_CS"/>
</dbReference>
<feature type="domain" description="NACHT" evidence="6">
    <location>
        <begin position="473"/>
        <end position="618"/>
    </location>
</feature>
<gene>
    <name evidence="7" type="ORF">M413DRAFT_344802</name>
</gene>
<dbReference type="Pfam" id="PF00400">
    <property type="entry name" value="WD40"/>
    <property type="match status" value="14"/>
</dbReference>
<dbReference type="PROSITE" id="PS50294">
    <property type="entry name" value="WD_REPEATS_REGION"/>
    <property type="match status" value="13"/>
</dbReference>
<reference evidence="7 8" key="1">
    <citation type="submission" date="2014-04" db="EMBL/GenBank/DDBJ databases">
        <authorList>
            <consortium name="DOE Joint Genome Institute"/>
            <person name="Kuo A."/>
            <person name="Gay G."/>
            <person name="Dore J."/>
            <person name="Kohler A."/>
            <person name="Nagy L.G."/>
            <person name="Floudas D."/>
            <person name="Copeland A."/>
            <person name="Barry K.W."/>
            <person name="Cichocki N."/>
            <person name="Veneault-Fourrey C."/>
            <person name="LaButti K."/>
            <person name="Lindquist E.A."/>
            <person name="Lipzen A."/>
            <person name="Lundell T."/>
            <person name="Morin E."/>
            <person name="Murat C."/>
            <person name="Sun H."/>
            <person name="Tunlid A."/>
            <person name="Henrissat B."/>
            <person name="Grigoriev I.V."/>
            <person name="Hibbett D.S."/>
            <person name="Martin F."/>
            <person name="Nordberg H.P."/>
            <person name="Cantor M.N."/>
            <person name="Hua S.X."/>
        </authorList>
    </citation>
    <scope>NUCLEOTIDE SEQUENCE [LARGE SCALE GENOMIC DNA]</scope>
    <source>
        <strain evidence="8">h7</strain>
    </source>
</reference>
<dbReference type="SUPFAM" id="SSF49562">
    <property type="entry name" value="C2 domain (Calcium/lipid-binding domain, CaLB)"/>
    <property type="match status" value="1"/>
</dbReference>
<dbReference type="CDD" id="cd00030">
    <property type="entry name" value="C2"/>
    <property type="match status" value="1"/>
</dbReference>
<dbReference type="PROSITE" id="PS50837">
    <property type="entry name" value="NACHT"/>
    <property type="match status" value="1"/>
</dbReference>
<feature type="repeat" description="WD" evidence="3">
    <location>
        <begin position="1283"/>
        <end position="1324"/>
    </location>
</feature>
<dbReference type="PROSITE" id="PS00678">
    <property type="entry name" value="WD_REPEATS_1"/>
    <property type="match status" value="8"/>
</dbReference>
<dbReference type="InterPro" id="IPR003593">
    <property type="entry name" value="AAA+_ATPase"/>
</dbReference>
<dbReference type="Gene3D" id="2.60.40.150">
    <property type="entry name" value="C2 domain"/>
    <property type="match status" value="1"/>
</dbReference>
<protein>
    <recommendedName>
        <fullName evidence="9">C2 domain-containing protein</fullName>
    </recommendedName>
</protein>
<dbReference type="Pfam" id="PF24883">
    <property type="entry name" value="NPHP3_N"/>
    <property type="match status" value="1"/>
</dbReference>
<dbReference type="SMART" id="SM00239">
    <property type="entry name" value="C2"/>
    <property type="match status" value="1"/>
</dbReference>
<sequence length="1726" mass="189693">MENTANLIRKSTLTSQSTVVNQIAEEGLPQPGNRRLEVTVLRACKLPPLKTLSGKPRQFYVSVTDGTITKKTTAIRSVDQTVQWDEKLDGFSLLRPPYNITLCVYAKRDLSKDILVGTCELSLGDIAVDEGSSSEPVKLHLTLTLSADLNTSRIMATDTSILVMTEVYNPKAEGHTISIPSISQRTLDSIRTAAFSEPTSPVASHLPTKTGTADGQVEVSPSEVALQDVSDAVRTMKLENAWENVVERIRWVMDAVSPVAELHPYAKMAWGLFSMIPKTFLMQVQRDENIKALLDAIYDAFDFTQEAEPLKDMNSLSKQGRILTLMLQHVCHCGDFIKSYAQDVEFWKRLLKNISGRVDTEIQGLCTTLVELRKAFLDHATVTTEITVLQILDDVGIMSAHINGISTQLDGMNSQLKWVSAQVLDIDLDEKLREIPYKTGWRSDTRRDYLLPGTRIEFLDHIVNWVDNPHSKRSLVLVGQAGTGKSSIAHEIARRFRDMNRLSSYFVFHRAERSKREDYLLFTTLVHDLCDRYPSFKAALGKALRNNKHLRTTNDYHTLFETLILQPLKDVRTVGPILIIIDALDESGDAADRKGLHTFLAEHVFELPSNFRILITSRLESNIIDPFTKASNAFQIIHMDDSELAAKTNDDIQVYIATVLPSTIYRKNGSMLAGKAEGLFQWAAVACGYINDPPRGLTKNDCIRALLGLSVGHEEVGKRLGPLYDLYKQVLEGYFKANIVQRRFQSVMGQLLTAFEPLSIDSLATLRRYSLDDDDDDDDDDAVDSIIAVVSHLGSLLSNVTSTDRTLPITPLHTSFRDFLTDSKISGGFHIDLDEAHRQLAHSCVGLMLRDLKFNICELESSYIPNEEISDLPFLINKHIPRVLIYACHFWDDHLQRLCFEQALFSKVQSLFDKKFLFWLEVLSLTGSVGIATPALFSLKAWLASGQCNQASRGELETFQELVTDASTFLRCFGMVIEKSAPHIYVSALPFTPISSHISKHYSAAFPNTFSVNRGRLLHWPAVEMVIPVERKSISVAFSQDGRRILSGSSDGTICMWNATTGSLEGSLIGHTSSVKSVAFSRDGRRIVSGSNDRTIRVWNAITGEMEGSPFIGHGDLVNSVAFSEDGRRIVSGSFDCTIRVWNVATGLMEGSPFVGHTALVNSVAFSPDGRRAISGSFDGTIRVWNAMTGAPEGSPLTGHSDSVNSVAFSQDGQHIVSGSDDCTICVWNTTTGALERGPFMGHAESVCSVAFSQDGQRIVSGSSDNTIRVWDAITGALVGSPFTGHTDSVSCVAFSQDGERIISCSFDRTIRVWNATTGTFKSEETPFSGHTGAVNSVAFSQDDRRIVSGSFDGTIRMWNAITGAMEGGPFIGHTQSVRCVVFSPDGERIASGSNDCTIRVWNTATGEEMEGSPLIGHTNFVNSVAFSPDGRRIVSGSFDYTIRVWDAMTGVMEGTPFIGHVDAVRSVVFSEDGQWIASGSDDGTIRVWNATTTGAAKSQCGGPFIGHFDSVNSVAFSQDGQRIVSGSDDATIRVWDAMTGTMKSPSPITGHAGTVNSVAFSRDPDGMRIVSGSNDGTIRVWNAATGVEERLFAGHGNSLSCVAISRDGERIVSASYDGTIRAWNTSTMVGPSMHTSASLEVAAPEVDGHDHDRAKQVVSFTDESVIDGEGWILGSENELLVWIPPIHRMSLHRPSNMWVAGERETRLDLSRFVHGVDWAMCYNRL</sequence>
<evidence type="ECO:0000256" key="1">
    <source>
        <dbReference type="ARBA" id="ARBA00022574"/>
    </source>
</evidence>
<feature type="repeat" description="WD" evidence="3">
    <location>
        <begin position="1111"/>
        <end position="1152"/>
    </location>
</feature>
<dbReference type="SMART" id="SM00382">
    <property type="entry name" value="AAA"/>
    <property type="match status" value="1"/>
</dbReference>
<dbReference type="InterPro" id="IPR036322">
    <property type="entry name" value="WD40_repeat_dom_sf"/>
</dbReference>
<dbReference type="InterPro" id="IPR001680">
    <property type="entry name" value="WD40_rpt"/>
</dbReference>
<dbReference type="EMBL" id="KN831772">
    <property type="protein sequence ID" value="KIM45626.1"/>
    <property type="molecule type" value="Genomic_DNA"/>
</dbReference>
<dbReference type="InterPro" id="IPR000008">
    <property type="entry name" value="C2_dom"/>
</dbReference>
<dbReference type="HOGENOM" id="CLU_000288_6_3_1"/>
<dbReference type="PRINTS" id="PR00320">
    <property type="entry name" value="GPROTEINBRPT"/>
</dbReference>
<dbReference type="STRING" id="686832.A0A0C3CPE0"/>
<dbReference type="InterPro" id="IPR035892">
    <property type="entry name" value="C2_domain_sf"/>
</dbReference>
<dbReference type="InterPro" id="IPR056884">
    <property type="entry name" value="NPHP3-like_N"/>
</dbReference>
<dbReference type="Pfam" id="PF00168">
    <property type="entry name" value="C2"/>
    <property type="match status" value="1"/>
</dbReference>
<keyword evidence="2" id="KW-0677">Repeat</keyword>
<dbReference type="InterPro" id="IPR027417">
    <property type="entry name" value="P-loop_NTPase"/>
</dbReference>
<evidence type="ECO:0000313" key="8">
    <source>
        <dbReference type="Proteomes" id="UP000053424"/>
    </source>
</evidence>
<feature type="region of interest" description="Disordered" evidence="4">
    <location>
        <begin position="198"/>
        <end position="219"/>
    </location>
</feature>
<dbReference type="Gene3D" id="3.40.50.300">
    <property type="entry name" value="P-loop containing nucleotide triphosphate hydrolases"/>
    <property type="match status" value="1"/>
</dbReference>
<feature type="repeat" description="WD" evidence="3">
    <location>
        <begin position="1197"/>
        <end position="1238"/>
    </location>
</feature>
<evidence type="ECO:0000259" key="5">
    <source>
        <dbReference type="PROSITE" id="PS50004"/>
    </source>
</evidence>
<name>A0A0C3CPE0_HEBCY</name>
<feature type="repeat" description="WD" evidence="3">
    <location>
        <begin position="1505"/>
        <end position="1546"/>
    </location>
</feature>
<dbReference type="SUPFAM" id="SSF50978">
    <property type="entry name" value="WD40 repeat-like"/>
    <property type="match status" value="2"/>
</dbReference>
<feature type="repeat" description="WD" evidence="3">
    <location>
        <begin position="1328"/>
        <end position="1360"/>
    </location>
</feature>
<feature type="repeat" description="WD" evidence="3">
    <location>
        <begin position="1458"/>
        <end position="1499"/>
    </location>
</feature>
<accession>A0A0C3CPE0</accession>
<dbReference type="PANTHER" id="PTHR19848">
    <property type="entry name" value="WD40 REPEAT PROTEIN"/>
    <property type="match status" value="1"/>
</dbReference>
<keyword evidence="8" id="KW-1185">Reference proteome</keyword>
<proteinExistence type="predicted"/>
<dbReference type="CDD" id="cd00200">
    <property type="entry name" value="WD40"/>
    <property type="match status" value="3"/>
</dbReference>
<dbReference type="OrthoDB" id="163438at2759"/>
<evidence type="ECO:0000256" key="3">
    <source>
        <dbReference type="PROSITE-ProRule" id="PRU00221"/>
    </source>
</evidence>
<evidence type="ECO:0000313" key="7">
    <source>
        <dbReference type="EMBL" id="KIM45626.1"/>
    </source>
</evidence>
<dbReference type="Gene3D" id="2.130.10.10">
    <property type="entry name" value="YVTN repeat-like/Quinoprotein amine dehydrogenase"/>
    <property type="match status" value="7"/>
</dbReference>
<keyword evidence="1 3" id="KW-0853">WD repeat</keyword>
<evidence type="ECO:0000256" key="2">
    <source>
        <dbReference type="ARBA" id="ARBA00022737"/>
    </source>
</evidence>
<evidence type="ECO:0000256" key="4">
    <source>
        <dbReference type="SAM" id="MobiDB-lite"/>
    </source>
</evidence>
<feature type="repeat" description="WD" evidence="3">
    <location>
        <begin position="1371"/>
        <end position="1412"/>
    </location>
</feature>
<dbReference type="Proteomes" id="UP000053424">
    <property type="component" value="Unassembled WGS sequence"/>
</dbReference>
<dbReference type="PROSITE" id="PS50004">
    <property type="entry name" value="C2"/>
    <property type="match status" value="1"/>
</dbReference>
<reference evidence="8" key="2">
    <citation type="submission" date="2015-01" db="EMBL/GenBank/DDBJ databases">
        <title>Evolutionary Origins and Diversification of the Mycorrhizal Mutualists.</title>
        <authorList>
            <consortium name="DOE Joint Genome Institute"/>
            <consortium name="Mycorrhizal Genomics Consortium"/>
            <person name="Kohler A."/>
            <person name="Kuo A."/>
            <person name="Nagy L.G."/>
            <person name="Floudas D."/>
            <person name="Copeland A."/>
            <person name="Barry K.W."/>
            <person name="Cichocki N."/>
            <person name="Veneault-Fourrey C."/>
            <person name="LaButti K."/>
            <person name="Lindquist E.A."/>
            <person name="Lipzen A."/>
            <person name="Lundell T."/>
            <person name="Morin E."/>
            <person name="Murat C."/>
            <person name="Riley R."/>
            <person name="Ohm R."/>
            <person name="Sun H."/>
            <person name="Tunlid A."/>
            <person name="Henrissat B."/>
            <person name="Grigoriev I.V."/>
            <person name="Hibbett D.S."/>
            <person name="Martin F."/>
        </authorList>
    </citation>
    <scope>NUCLEOTIDE SEQUENCE [LARGE SCALE GENOMIC DNA]</scope>
    <source>
        <strain evidence="8">h7</strain>
    </source>
</reference>
<feature type="repeat" description="WD" evidence="3">
    <location>
        <begin position="1593"/>
        <end position="1628"/>
    </location>
</feature>
<feature type="repeat" description="WD" evidence="3">
    <location>
        <begin position="1240"/>
        <end position="1281"/>
    </location>
</feature>
<evidence type="ECO:0000259" key="6">
    <source>
        <dbReference type="PROSITE" id="PS50837"/>
    </source>
</evidence>
<dbReference type="InterPro" id="IPR007111">
    <property type="entry name" value="NACHT_NTPase"/>
</dbReference>
<feature type="repeat" description="WD" evidence="3">
    <location>
        <begin position="1549"/>
        <end position="1592"/>
    </location>
</feature>
<dbReference type="InterPro" id="IPR015943">
    <property type="entry name" value="WD40/YVTN_repeat-like_dom_sf"/>
</dbReference>
<feature type="domain" description="C2" evidence="5">
    <location>
        <begin position="17"/>
        <end position="137"/>
    </location>
</feature>